<evidence type="ECO:0000313" key="2">
    <source>
        <dbReference type="Proteomes" id="UP000887565"/>
    </source>
</evidence>
<protein>
    <submittedName>
        <fullName evidence="3">Uncharacterized protein</fullName>
    </submittedName>
</protein>
<dbReference type="AlphaFoldDB" id="A0A915IR50"/>
<dbReference type="WBParaSite" id="nRc.2.0.1.t16678-RA">
    <property type="protein sequence ID" value="nRc.2.0.1.t16678-RA"/>
    <property type="gene ID" value="nRc.2.0.1.g16678"/>
</dbReference>
<reference evidence="3" key="1">
    <citation type="submission" date="2022-11" db="UniProtKB">
        <authorList>
            <consortium name="WormBaseParasite"/>
        </authorList>
    </citation>
    <scope>IDENTIFICATION</scope>
</reference>
<proteinExistence type="predicted"/>
<organism evidence="2 3">
    <name type="scientific">Romanomermis culicivorax</name>
    <name type="common">Nematode worm</name>
    <dbReference type="NCBI Taxonomy" id="13658"/>
    <lineage>
        <taxon>Eukaryota</taxon>
        <taxon>Metazoa</taxon>
        <taxon>Ecdysozoa</taxon>
        <taxon>Nematoda</taxon>
        <taxon>Enoplea</taxon>
        <taxon>Dorylaimia</taxon>
        <taxon>Mermithida</taxon>
        <taxon>Mermithoidea</taxon>
        <taxon>Mermithidae</taxon>
        <taxon>Romanomermis</taxon>
    </lineage>
</organism>
<dbReference type="Proteomes" id="UP000887565">
    <property type="component" value="Unplaced"/>
</dbReference>
<name>A0A915IR50_ROMCU</name>
<evidence type="ECO:0000313" key="3">
    <source>
        <dbReference type="WBParaSite" id="nRc.2.0.1.t16678-RA"/>
    </source>
</evidence>
<sequence length="94" mass="9846">MGVNSCVGTSMSLRNSLMEVTETIRWAVVVQPVREDVVTVAGSFTMLSHHGFGIKTNQCVAPEIWCGLVANVAPKDPGASKISGSSTLGGRANK</sequence>
<feature type="region of interest" description="Disordered" evidence="1">
    <location>
        <begin position="74"/>
        <end position="94"/>
    </location>
</feature>
<keyword evidence="2" id="KW-1185">Reference proteome</keyword>
<evidence type="ECO:0000256" key="1">
    <source>
        <dbReference type="SAM" id="MobiDB-lite"/>
    </source>
</evidence>
<accession>A0A915IR50</accession>